<comment type="caution">
    <text evidence="2">The sequence shown here is derived from an EMBL/GenBank/DDBJ whole genome shotgun (WGS) entry which is preliminary data.</text>
</comment>
<organism evidence="2 3">
    <name type="scientific">Sphaerisporangium flaviroseum</name>
    <dbReference type="NCBI Taxonomy" id="509199"/>
    <lineage>
        <taxon>Bacteria</taxon>
        <taxon>Bacillati</taxon>
        <taxon>Actinomycetota</taxon>
        <taxon>Actinomycetes</taxon>
        <taxon>Streptosporangiales</taxon>
        <taxon>Streptosporangiaceae</taxon>
        <taxon>Sphaerisporangium</taxon>
    </lineage>
</organism>
<dbReference type="EMBL" id="BAAAZR010000039">
    <property type="protein sequence ID" value="GAA3836786.1"/>
    <property type="molecule type" value="Genomic_DNA"/>
</dbReference>
<dbReference type="Proteomes" id="UP001500888">
    <property type="component" value="Unassembled WGS sequence"/>
</dbReference>
<evidence type="ECO:0000313" key="3">
    <source>
        <dbReference type="Proteomes" id="UP001500888"/>
    </source>
</evidence>
<keyword evidence="1" id="KW-0732">Signal</keyword>
<dbReference type="PROSITE" id="PS51318">
    <property type="entry name" value="TAT"/>
    <property type="match status" value="1"/>
</dbReference>
<reference evidence="3" key="1">
    <citation type="journal article" date="2019" name="Int. J. Syst. Evol. Microbiol.">
        <title>The Global Catalogue of Microorganisms (GCM) 10K type strain sequencing project: providing services to taxonomists for standard genome sequencing and annotation.</title>
        <authorList>
            <consortium name="The Broad Institute Genomics Platform"/>
            <consortium name="The Broad Institute Genome Sequencing Center for Infectious Disease"/>
            <person name="Wu L."/>
            <person name="Ma J."/>
        </authorList>
    </citation>
    <scope>NUCLEOTIDE SEQUENCE [LARGE SCALE GENOMIC DNA]</scope>
    <source>
        <strain evidence="3">JCM 16908</strain>
    </source>
</reference>
<dbReference type="InterPro" id="IPR006311">
    <property type="entry name" value="TAT_signal"/>
</dbReference>
<dbReference type="RefSeq" id="WP_344950139.1">
    <property type="nucleotide sequence ID" value="NZ_BAAAZR010000039.1"/>
</dbReference>
<evidence type="ECO:0000256" key="1">
    <source>
        <dbReference type="SAM" id="SignalP"/>
    </source>
</evidence>
<accession>A0ABP7J8Z7</accession>
<feature type="signal peptide" evidence="1">
    <location>
        <begin position="1"/>
        <end position="32"/>
    </location>
</feature>
<evidence type="ECO:0000313" key="2">
    <source>
        <dbReference type="EMBL" id="GAA3836786.1"/>
    </source>
</evidence>
<sequence length="59" mass="5566">MGTSNRTIVKIVAVALAATALGLAGTGSPVTAQAPAGVAVVLADGPREPGAPGDGNIWG</sequence>
<proteinExistence type="predicted"/>
<gene>
    <name evidence="2" type="ORF">GCM10022226_68400</name>
</gene>
<name>A0ABP7J8Z7_9ACTN</name>
<keyword evidence="3" id="KW-1185">Reference proteome</keyword>
<feature type="chain" id="PRO_5045627972" evidence="1">
    <location>
        <begin position="33"/>
        <end position="59"/>
    </location>
</feature>
<protein>
    <submittedName>
        <fullName evidence="2">Uncharacterized protein</fullName>
    </submittedName>
</protein>